<evidence type="ECO:0000313" key="2">
    <source>
        <dbReference type="Proteomes" id="UP000554482"/>
    </source>
</evidence>
<dbReference type="Proteomes" id="UP000554482">
    <property type="component" value="Unassembled WGS sequence"/>
</dbReference>
<sequence>MEVPADCSWIWRGILNTRRWAKPFTRHLVADGTDSLFWHEPWTSLGVLRDHVDNHTKQLCGLREGAKVSEIIQDHQWK</sequence>
<dbReference type="EMBL" id="JABWDY010003754">
    <property type="protein sequence ID" value="KAF5205694.1"/>
    <property type="molecule type" value="Genomic_DNA"/>
</dbReference>
<evidence type="ECO:0000313" key="1">
    <source>
        <dbReference type="EMBL" id="KAF5205694.1"/>
    </source>
</evidence>
<dbReference type="AlphaFoldDB" id="A0A7J6X7K6"/>
<comment type="caution">
    <text evidence="1">The sequence shown here is derived from an EMBL/GenBank/DDBJ whole genome shotgun (WGS) entry which is preliminary data.</text>
</comment>
<name>A0A7J6X7K6_THATH</name>
<proteinExistence type="predicted"/>
<gene>
    <name evidence="1" type="ORF">FRX31_004718</name>
</gene>
<keyword evidence="2" id="KW-1185">Reference proteome</keyword>
<accession>A0A7J6X7K6</accession>
<organism evidence="1 2">
    <name type="scientific">Thalictrum thalictroides</name>
    <name type="common">Rue-anemone</name>
    <name type="synonym">Anemone thalictroides</name>
    <dbReference type="NCBI Taxonomy" id="46969"/>
    <lineage>
        <taxon>Eukaryota</taxon>
        <taxon>Viridiplantae</taxon>
        <taxon>Streptophyta</taxon>
        <taxon>Embryophyta</taxon>
        <taxon>Tracheophyta</taxon>
        <taxon>Spermatophyta</taxon>
        <taxon>Magnoliopsida</taxon>
        <taxon>Ranunculales</taxon>
        <taxon>Ranunculaceae</taxon>
        <taxon>Thalictroideae</taxon>
        <taxon>Thalictrum</taxon>
    </lineage>
</organism>
<reference evidence="1 2" key="1">
    <citation type="submission" date="2020-06" db="EMBL/GenBank/DDBJ databases">
        <title>Transcriptomic and genomic resources for Thalictrum thalictroides and T. hernandezii: Facilitating candidate gene discovery in an emerging model plant lineage.</title>
        <authorList>
            <person name="Arias T."/>
            <person name="Riano-Pachon D.M."/>
            <person name="Di Stilio V.S."/>
        </authorList>
    </citation>
    <scope>NUCLEOTIDE SEQUENCE [LARGE SCALE GENOMIC DNA]</scope>
    <source>
        <strain evidence="2">cv. WT478/WT964</strain>
        <tissue evidence="1">Leaves</tissue>
    </source>
</reference>
<protein>
    <submittedName>
        <fullName evidence="1">Uncharacterized protein</fullName>
    </submittedName>
</protein>